<name>A0A1M7S9G1_9SPHN</name>
<keyword evidence="2" id="KW-1185">Reference proteome</keyword>
<sequence length="138" mass="15859">MGRSVSYPTGSTVAFRLLDDEDDDDPDWTYECLVDDITAAAKAAFPSLEPFQGWRGREDRILLRNAYADLGVSTYCGLAAIWLAERVDNRYWEADFRQPRTARAKHWLAQVTPRFEQLFGELRMIGRFSNGEAIYERA</sequence>
<dbReference type="OrthoDB" id="7424109at2"/>
<evidence type="ECO:0000313" key="2">
    <source>
        <dbReference type="Proteomes" id="UP000184391"/>
    </source>
</evidence>
<reference evidence="2" key="1">
    <citation type="submission" date="2016-12" db="EMBL/GenBank/DDBJ databases">
        <authorList>
            <person name="Varghese N."/>
            <person name="Submissions S."/>
        </authorList>
    </citation>
    <scope>NUCLEOTIDE SEQUENCE [LARGE SCALE GENOMIC DNA]</scope>
    <source>
        <strain evidence="2">DSM 11032</strain>
    </source>
</reference>
<protein>
    <submittedName>
        <fullName evidence="1">Uncharacterized protein</fullName>
    </submittedName>
</protein>
<dbReference type="RefSeq" id="WP_072673840.1">
    <property type="nucleotide sequence ID" value="NZ_FRDF01000006.1"/>
</dbReference>
<proteinExistence type="predicted"/>
<dbReference type="AlphaFoldDB" id="A0A1M7S9G1"/>
<dbReference type="STRING" id="198312.SAMN02745193_01294"/>
<gene>
    <name evidence="1" type="ORF">SAMN02745193_01294</name>
</gene>
<dbReference type="Proteomes" id="UP000184391">
    <property type="component" value="Unassembled WGS sequence"/>
</dbReference>
<organism evidence="1 2">
    <name type="scientific">Erythrobacter sanguineus</name>
    <dbReference type="NCBI Taxonomy" id="198312"/>
    <lineage>
        <taxon>Bacteria</taxon>
        <taxon>Pseudomonadati</taxon>
        <taxon>Pseudomonadota</taxon>
        <taxon>Alphaproteobacteria</taxon>
        <taxon>Sphingomonadales</taxon>
        <taxon>Erythrobacteraceae</taxon>
        <taxon>Erythrobacter/Porphyrobacter group</taxon>
        <taxon>Erythrobacter</taxon>
    </lineage>
</organism>
<dbReference type="EMBL" id="FRDF01000006">
    <property type="protein sequence ID" value="SHN55237.1"/>
    <property type="molecule type" value="Genomic_DNA"/>
</dbReference>
<accession>A0A1M7S9G1</accession>
<evidence type="ECO:0000313" key="1">
    <source>
        <dbReference type="EMBL" id="SHN55237.1"/>
    </source>
</evidence>